<feature type="compositionally biased region" description="Basic and acidic residues" evidence="1">
    <location>
        <begin position="1020"/>
        <end position="1035"/>
    </location>
</feature>
<feature type="compositionally biased region" description="Basic and acidic residues" evidence="1">
    <location>
        <begin position="681"/>
        <end position="698"/>
    </location>
</feature>
<sequence>MPGRSRGRPMFDVRPETGTGDEELYPGYPGYGEPAEPGDVYDDHDSRERESARVRGAGPSGTGRARAVAPARGRTDVNGRTGAAPADPRGGAPRGGPGPDGRWDESEPPLYGGRPAAARDDRYDDEPLYARDYAPQGHDFGDPDDDPRDRPPNGRAPVRPEPPAPVPDDEYDDDYEDEDYDDEGYDEEDYDDDEYGVGDAPLSVPPPGRDGRPLGPADVEELDPSMTDALARVDLGSMQVPVPYGAELKLEPTDGGRPQAVHLMLPEGRIAVSALAAPRSSGLWHELSAEIETSLRNGGARVRNAQGDWGRELHARTENAASVFIGADGPRWMVYGVATASLDTVDALDVELRRVMRGVIVVRGKLPYPPRTVLPLTLPEHLAEKQPEAAKPKGASITVSVPAGSTTTGATPRPGATGSTPAPAPSGAPVAPAAVARPNGAPVREPAAARAEGDPVASTRSIPQVARPVRRDPDAPVRRPVERRPADGPDAPTTRTGAAPRVRRESAAPVAGTRPPGRDAYEPAAGPAAATGRLSVPPREGAVPPREGAVPPREGAVPSRDGAVPSRDGAGRPADVRDDGYRSGPADDRRGASADRYDDGYPDDRYADGDDGGRFADDRYPDDRFADDRRADDPVAGRSATGRPGARGDAARTGGYRSRGPADRPGSAPDRREPASSGSYRAERRDPALLSDPVRRDPATSGWNRAVEVPDEPVRSGGFDAVPEPVEPPVRRDPAVTALSPADLVPDPASLRSSTSRSSTSRSGTSRSGTSRSGTDRSGEPPRRRRADRPRGGRDLTPAADLLRDAGEPAPGPDRWSPADDATPLEPGTPLEPTPLEPTSPELTVPGRMAIEDIPLVDVPLLDAELDAEPLPEPPLVEPSLTEPSRTEPPHTEAFADPVAAALPRRRPRAGTNGASRPAPGAGPDTAAGGRRRRGDAEAVDRPADASPWMSAEIAARPGGRHARPGGHRDPDATTRSPLDPEPPRNGSRVPLTDWRDTSAYRGSGHDADGGDLFSSPAEAGERYRRNGNGHHPDADGGGPAPGDDPTGPASAVDPGRHRR</sequence>
<proteinExistence type="predicted"/>
<evidence type="ECO:0000256" key="1">
    <source>
        <dbReference type="SAM" id="MobiDB-lite"/>
    </source>
</evidence>
<name>A0A4V2FQR2_PSEST</name>
<feature type="compositionally biased region" description="Low complexity" evidence="1">
    <location>
        <begin position="917"/>
        <end position="929"/>
    </location>
</feature>
<dbReference type="Proteomes" id="UP000291591">
    <property type="component" value="Unassembled WGS sequence"/>
</dbReference>
<dbReference type="AlphaFoldDB" id="A0A4V2FQR2"/>
<feature type="compositionally biased region" description="Basic and acidic residues" evidence="1">
    <location>
        <begin position="935"/>
        <end position="944"/>
    </location>
</feature>
<feature type="compositionally biased region" description="Low complexity" evidence="1">
    <location>
        <begin position="62"/>
        <end position="72"/>
    </location>
</feature>
<comment type="caution">
    <text evidence="2">The sequence shown here is derived from an EMBL/GenBank/DDBJ whole genome shotgun (WGS) entry which is preliminary data.</text>
</comment>
<feature type="compositionally biased region" description="Low complexity" evidence="1">
    <location>
        <begin position="400"/>
        <end position="450"/>
    </location>
</feature>
<feature type="region of interest" description="Disordered" evidence="1">
    <location>
        <begin position="385"/>
        <end position="849"/>
    </location>
</feature>
<feature type="compositionally biased region" description="Low complexity" evidence="1">
    <location>
        <begin position="1042"/>
        <end position="1052"/>
    </location>
</feature>
<organism evidence="2 3">
    <name type="scientific">Pseudonocardia sediminis</name>
    <dbReference type="NCBI Taxonomy" id="1397368"/>
    <lineage>
        <taxon>Bacteria</taxon>
        <taxon>Bacillati</taxon>
        <taxon>Actinomycetota</taxon>
        <taxon>Actinomycetes</taxon>
        <taxon>Pseudonocardiales</taxon>
        <taxon>Pseudonocardiaceae</taxon>
        <taxon>Pseudonocardia</taxon>
    </lineage>
</organism>
<feature type="compositionally biased region" description="Basic and acidic residues" evidence="1">
    <location>
        <begin position="41"/>
        <end position="53"/>
    </location>
</feature>
<feature type="compositionally biased region" description="Basic and acidic residues" evidence="1">
    <location>
        <begin position="469"/>
        <end position="487"/>
    </location>
</feature>
<protein>
    <submittedName>
        <fullName evidence="2">Uncharacterized protein DUF3710</fullName>
    </submittedName>
</protein>
<feature type="compositionally biased region" description="Basic and acidic residues" evidence="1">
    <location>
        <begin position="574"/>
        <end position="635"/>
    </location>
</feature>
<reference evidence="2 3" key="1">
    <citation type="submission" date="2019-02" db="EMBL/GenBank/DDBJ databases">
        <title>Sequencing the genomes of 1000 actinobacteria strains.</title>
        <authorList>
            <person name="Klenk H.-P."/>
        </authorList>
    </citation>
    <scope>NUCLEOTIDE SEQUENCE [LARGE SCALE GENOMIC DNA]</scope>
    <source>
        <strain evidence="2 3">DSM 45779</strain>
    </source>
</reference>
<feature type="region of interest" description="Disordered" evidence="1">
    <location>
        <begin position="1"/>
        <end position="218"/>
    </location>
</feature>
<feature type="compositionally biased region" description="Basic and acidic residues" evidence="1">
    <location>
        <begin position="994"/>
        <end position="1009"/>
    </location>
</feature>
<dbReference type="EMBL" id="SHKL01000001">
    <property type="protein sequence ID" value="RZT85430.1"/>
    <property type="molecule type" value="Genomic_DNA"/>
</dbReference>
<feature type="region of interest" description="Disordered" evidence="1">
    <location>
        <begin position="865"/>
        <end position="1060"/>
    </location>
</feature>
<feature type="compositionally biased region" description="Low complexity" evidence="1">
    <location>
        <begin position="79"/>
        <end position="91"/>
    </location>
</feature>
<evidence type="ECO:0000313" key="3">
    <source>
        <dbReference type="Proteomes" id="UP000291591"/>
    </source>
</evidence>
<keyword evidence="3" id="KW-1185">Reference proteome</keyword>
<accession>A0A4V2FQR2</accession>
<dbReference type="Pfam" id="PF12502">
    <property type="entry name" value="DUF3710"/>
    <property type="match status" value="1"/>
</dbReference>
<gene>
    <name evidence="2" type="ORF">EV383_2295</name>
</gene>
<evidence type="ECO:0000313" key="2">
    <source>
        <dbReference type="EMBL" id="RZT85430.1"/>
    </source>
</evidence>
<feature type="compositionally biased region" description="Low complexity" evidence="1">
    <location>
        <begin position="752"/>
        <end position="773"/>
    </location>
</feature>
<feature type="compositionally biased region" description="Acidic residues" evidence="1">
    <location>
        <begin position="167"/>
        <end position="196"/>
    </location>
</feature>
<feature type="compositionally biased region" description="Low complexity" evidence="1">
    <location>
        <begin position="25"/>
        <end position="38"/>
    </location>
</feature>
<dbReference type="InterPro" id="IPR022183">
    <property type="entry name" value="DUF3710"/>
</dbReference>